<organism evidence="3 4">
    <name type="scientific">Streptomyces parvus</name>
    <dbReference type="NCBI Taxonomy" id="66428"/>
    <lineage>
        <taxon>Bacteria</taxon>
        <taxon>Bacillati</taxon>
        <taxon>Actinomycetota</taxon>
        <taxon>Actinomycetes</taxon>
        <taxon>Kitasatosporales</taxon>
        <taxon>Streptomycetaceae</taxon>
        <taxon>Streptomyces</taxon>
    </lineage>
</organism>
<dbReference type="Gene3D" id="1.20.144.10">
    <property type="entry name" value="Phosphatidic acid phosphatase type 2/haloperoxidase"/>
    <property type="match status" value="1"/>
</dbReference>
<comment type="caution">
    <text evidence="3">The sequence shown here is derived from an EMBL/GenBank/DDBJ whole genome shotgun (WGS) entry which is preliminary data.</text>
</comment>
<proteinExistence type="predicted"/>
<dbReference type="Proteomes" id="UP000469670">
    <property type="component" value="Unassembled WGS sequence"/>
</dbReference>
<feature type="region of interest" description="Disordered" evidence="1">
    <location>
        <begin position="21"/>
        <end position="53"/>
    </location>
</feature>
<protein>
    <submittedName>
        <fullName evidence="3">Phosphatase PAP2 family protein</fullName>
    </submittedName>
</protein>
<feature type="compositionally biased region" description="Basic residues" evidence="1">
    <location>
        <begin position="198"/>
        <end position="211"/>
    </location>
</feature>
<dbReference type="CDD" id="cd01610">
    <property type="entry name" value="PAP2_like"/>
    <property type="match status" value="1"/>
</dbReference>
<feature type="domain" description="Phosphatidic acid phosphatase type 2/haloperoxidase" evidence="2">
    <location>
        <begin position="43"/>
        <end position="120"/>
    </location>
</feature>
<dbReference type="InterPro" id="IPR000326">
    <property type="entry name" value="PAP2/HPO"/>
</dbReference>
<evidence type="ECO:0000313" key="3">
    <source>
        <dbReference type="EMBL" id="NEC20196.1"/>
    </source>
</evidence>
<dbReference type="EMBL" id="JAAGMP010000816">
    <property type="protein sequence ID" value="NEC20196.1"/>
    <property type="molecule type" value="Genomic_DNA"/>
</dbReference>
<reference evidence="3 4" key="1">
    <citation type="submission" date="2020-01" db="EMBL/GenBank/DDBJ databases">
        <title>Insect and environment-associated Actinomycetes.</title>
        <authorList>
            <person name="Currrie C."/>
            <person name="Chevrette M."/>
            <person name="Carlson C."/>
            <person name="Stubbendieck R."/>
            <person name="Wendt-Pienkowski E."/>
        </authorList>
    </citation>
    <scope>NUCLEOTIDE SEQUENCE [LARGE SCALE GENOMIC DNA]</scope>
    <source>
        <strain evidence="3 4">SID7590</strain>
    </source>
</reference>
<dbReference type="InterPro" id="IPR036938">
    <property type="entry name" value="PAP2/HPO_sf"/>
</dbReference>
<evidence type="ECO:0000259" key="2">
    <source>
        <dbReference type="Pfam" id="PF01569"/>
    </source>
</evidence>
<name>A0A7K3RY81_9ACTN</name>
<accession>A0A7K3RY81</accession>
<dbReference type="AlphaFoldDB" id="A0A7K3RY81"/>
<evidence type="ECO:0000256" key="1">
    <source>
        <dbReference type="SAM" id="MobiDB-lite"/>
    </source>
</evidence>
<feature type="compositionally biased region" description="Basic and acidic residues" evidence="1">
    <location>
        <begin position="219"/>
        <end position="240"/>
    </location>
</feature>
<evidence type="ECO:0000313" key="4">
    <source>
        <dbReference type="Proteomes" id="UP000469670"/>
    </source>
</evidence>
<feature type="compositionally biased region" description="Polar residues" evidence="1">
    <location>
        <begin position="186"/>
        <end position="196"/>
    </location>
</feature>
<feature type="region of interest" description="Disordered" evidence="1">
    <location>
        <begin position="186"/>
        <end position="255"/>
    </location>
</feature>
<dbReference type="SUPFAM" id="SSF48317">
    <property type="entry name" value="Acid phosphatase/Vanadium-dependent haloperoxidase"/>
    <property type="match status" value="1"/>
</dbReference>
<sequence>MLTLAVTHAAVSPAAREACRGEASSRSCPRQRAGPEHCPALRSTSQPAGNSAPGGHATMATALALVALVVCPAASRYVVAGVVVAVLTAYFVQGAGRHRPSDILMGAATALVRSFLASVFVPGAGADTDAERGSPGKTSLCLLAVTAAALRWVPEPLGSPVRLVYVAAAAPCAVAVLLAFTASSAYPPSAECSTGARSSRRPRRWPVRSRRTAPPPLSCEKDFHASTDVRNHRSSRDFHGTGRKRSRFSSSRTDE</sequence>
<gene>
    <name evidence="3" type="ORF">G3I50_18360</name>
</gene>
<dbReference type="Pfam" id="PF01569">
    <property type="entry name" value="PAP2"/>
    <property type="match status" value="1"/>
</dbReference>